<sequence length="435" mass="47147">MRSTGLSRQRKGHLVLSTPADVSASSEIEGLIRHGLVNSYFAPVAEASSFETVGYTVLPARADGEAGSDCERIDEFAGLRADVRTSGMIGDFDSSLRYIALRDAASAGLGASTRLFLGAEPESLVTLEDRTDEPERSVILQLDPERIAGAPATVLRSVRQARQLGWGIGMKSIGPDLRTAAFLPLVNPSIVSLHPDVLHMEDRDELAELIRLLRAHVERTDAVVIAEGVATEADMRQVRAIGARYVTGPLIGEPTRAPSPVDKLYDDPLVDHFTRNRLVQGTPFSICQSLKHDPLVMDEALVGSELKSLQRRALNGSSSIVIIGIYGEQEDVWEDTAERFASIQQVCGFSAMLSGGFDVAPVPGVRSGRIDHSDPLRNEYGLIVVGPDWSGMVTASRKNDPGPEGRVEFDVYITTDRYACVDAARAVLTRVNSER</sequence>
<dbReference type="PROSITE" id="PS50883">
    <property type="entry name" value="EAL"/>
    <property type="match status" value="1"/>
</dbReference>
<dbReference type="InterPro" id="IPR001633">
    <property type="entry name" value="EAL_dom"/>
</dbReference>
<keyword evidence="3" id="KW-1185">Reference proteome</keyword>
<dbReference type="SUPFAM" id="SSF141868">
    <property type="entry name" value="EAL domain-like"/>
    <property type="match status" value="1"/>
</dbReference>
<feature type="domain" description="EAL" evidence="1">
    <location>
        <begin position="21"/>
        <end position="268"/>
    </location>
</feature>
<dbReference type="Proteomes" id="UP000651517">
    <property type="component" value="Unassembled WGS sequence"/>
</dbReference>
<dbReference type="Pfam" id="PF00563">
    <property type="entry name" value="EAL"/>
    <property type="match status" value="1"/>
</dbReference>
<gene>
    <name evidence="2" type="ORF">H9634_09015</name>
</gene>
<comment type="caution">
    <text evidence="2">The sequence shown here is derived from an EMBL/GenBank/DDBJ whole genome shotgun (WGS) entry which is preliminary data.</text>
</comment>
<dbReference type="Gene3D" id="3.20.20.450">
    <property type="entry name" value="EAL domain"/>
    <property type="match status" value="1"/>
</dbReference>
<proteinExistence type="predicted"/>
<evidence type="ECO:0000313" key="2">
    <source>
        <dbReference type="EMBL" id="MBD8020919.1"/>
    </source>
</evidence>
<accession>A0ABR8WV86</accession>
<evidence type="ECO:0000313" key="3">
    <source>
        <dbReference type="Proteomes" id="UP000651517"/>
    </source>
</evidence>
<organism evidence="2 3">
    <name type="scientific">Brevibacterium gallinarum</name>
    <dbReference type="NCBI Taxonomy" id="2762220"/>
    <lineage>
        <taxon>Bacteria</taxon>
        <taxon>Bacillati</taxon>
        <taxon>Actinomycetota</taxon>
        <taxon>Actinomycetes</taxon>
        <taxon>Micrococcales</taxon>
        <taxon>Brevibacteriaceae</taxon>
        <taxon>Brevibacterium</taxon>
    </lineage>
</organism>
<reference evidence="2 3" key="1">
    <citation type="submission" date="2020-08" db="EMBL/GenBank/DDBJ databases">
        <title>A Genomic Blueprint of the Chicken Gut Microbiome.</title>
        <authorList>
            <person name="Gilroy R."/>
            <person name="Ravi A."/>
            <person name="Getino M."/>
            <person name="Pursley I."/>
            <person name="Horton D.L."/>
            <person name="Alikhan N.-F."/>
            <person name="Baker D."/>
            <person name="Gharbi K."/>
            <person name="Hall N."/>
            <person name="Watson M."/>
            <person name="Adriaenssens E.M."/>
            <person name="Foster-Nyarko E."/>
            <person name="Jarju S."/>
            <person name="Secka A."/>
            <person name="Antonio M."/>
            <person name="Oren A."/>
            <person name="Chaudhuri R."/>
            <person name="La Ragione R.M."/>
            <person name="Hildebrand F."/>
            <person name="Pallen M.J."/>
        </authorList>
    </citation>
    <scope>NUCLEOTIDE SEQUENCE [LARGE SCALE GENOMIC DNA]</scope>
    <source>
        <strain evidence="2 3">Re57</strain>
    </source>
</reference>
<protein>
    <submittedName>
        <fullName evidence="2">EAL domain-containing protein</fullName>
    </submittedName>
</protein>
<dbReference type="EMBL" id="JACSPY010000007">
    <property type="protein sequence ID" value="MBD8020919.1"/>
    <property type="molecule type" value="Genomic_DNA"/>
</dbReference>
<dbReference type="InterPro" id="IPR035919">
    <property type="entry name" value="EAL_sf"/>
</dbReference>
<evidence type="ECO:0000259" key="1">
    <source>
        <dbReference type="PROSITE" id="PS50883"/>
    </source>
</evidence>
<name>A0ABR8WV86_9MICO</name>